<keyword evidence="6 13" id="KW-0378">Hydrolase</keyword>
<dbReference type="Pfam" id="PF18070">
    <property type="entry name" value="Cas9_PI2"/>
    <property type="match status" value="1"/>
</dbReference>
<gene>
    <name evidence="13 15" type="primary">cas9</name>
    <name evidence="15" type="ORF">P7H70_07015</name>
</gene>
<keyword evidence="10 13" id="KW-0238">DNA-binding</keyword>
<evidence type="ECO:0000313" key="15">
    <source>
        <dbReference type="EMBL" id="MDT2833802.1"/>
    </source>
</evidence>
<dbReference type="Pfam" id="PF13395">
    <property type="entry name" value="HNH_4"/>
    <property type="match status" value="1"/>
</dbReference>
<dbReference type="InterPro" id="IPR040656">
    <property type="entry name" value="Cas9_WED_dom"/>
</dbReference>
<accession>A0AAW8U7P4</accession>
<comment type="cofactor">
    <cofactor evidence="1">
        <name>Mg(2+)</name>
        <dbReference type="ChEBI" id="CHEBI:18420"/>
    </cofactor>
</comment>
<keyword evidence="4" id="KW-0479">Metal-binding</keyword>
<evidence type="ECO:0000256" key="9">
    <source>
        <dbReference type="ARBA" id="ARBA00023118"/>
    </source>
</evidence>
<organism evidence="15 16">
    <name type="scientific">Vagococcus carniphilus</name>
    <dbReference type="NCBI Taxonomy" id="218144"/>
    <lineage>
        <taxon>Bacteria</taxon>
        <taxon>Bacillati</taxon>
        <taxon>Bacillota</taxon>
        <taxon>Bacilli</taxon>
        <taxon>Lactobacillales</taxon>
        <taxon>Enterococcaceae</taxon>
        <taxon>Vagococcus</taxon>
    </lineage>
</organism>
<dbReference type="NCBIfam" id="TIGR01865">
    <property type="entry name" value="cas_Csn1"/>
    <property type="match status" value="1"/>
</dbReference>
<dbReference type="Gene3D" id="3.30.420.10">
    <property type="entry name" value="Ribonuclease H-like superfamily/Ribonuclease H"/>
    <property type="match status" value="3"/>
</dbReference>
<keyword evidence="5 13" id="KW-0255">Endonuclease</keyword>
<feature type="active site" description="Proton acceptor for HNH nuclease domain" evidence="13">
    <location>
        <position position="600"/>
    </location>
</feature>
<dbReference type="InterPro" id="IPR041383">
    <property type="entry name" value="RuvC_III"/>
</dbReference>
<dbReference type="InterPro" id="IPR033114">
    <property type="entry name" value="HNH_CAS9"/>
</dbReference>
<evidence type="ECO:0000256" key="7">
    <source>
        <dbReference type="ARBA" id="ARBA00022842"/>
    </source>
</evidence>
<dbReference type="InterPro" id="IPR003615">
    <property type="entry name" value="HNH_nuc"/>
</dbReference>
<dbReference type="AlphaFoldDB" id="A0AAW8U7P4"/>
<comment type="similarity">
    <text evidence="2">Belongs to the CRISPR-associated protein Cas9 family. Subtype II-A subfamily.</text>
</comment>
<keyword evidence="3 13" id="KW-0540">Nuclease</keyword>
<evidence type="ECO:0000256" key="3">
    <source>
        <dbReference type="ARBA" id="ARBA00022722"/>
    </source>
</evidence>
<dbReference type="GO" id="GO:0016787">
    <property type="term" value="F:hydrolase activity"/>
    <property type="evidence" value="ECO:0007669"/>
    <property type="project" value="UniProtKB-KW"/>
</dbReference>
<feature type="active site" description="For RuvC-like nuclease domain" evidence="13">
    <location>
        <position position="7"/>
    </location>
</feature>
<evidence type="ECO:0000256" key="2">
    <source>
        <dbReference type="ARBA" id="ARBA00005244"/>
    </source>
</evidence>
<dbReference type="GO" id="GO:0003723">
    <property type="term" value="F:RNA binding"/>
    <property type="evidence" value="ECO:0007669"/>
    <property type="project" value="UniProtKB-UniRule"/>
</dbReference>
<dbReference type="GO" id="GO:0051607">
    <property type="term" value="P:defense response to virus"/>
    <property type="evidence" value="ECO:0007669"/>
    <property type="project" value="UniProtKB-UniRule"/>
</dbReference>
<dbReference type="Proteomes" id="UP001268577">
    <property type="component" value="Unassembled WGS sequence"/>
</dbReference>
<sequence>MYSIGLDIGIASCGWSVINSENGRIVDLGVSLFSSKNSANNLERRTSRGARRLLRRRGTRLSDAKKILETIDCTEVPELKNVDPYELRVKGLTEQLTKGEIYRVVMHIVKKRGISYLDEDSEEGAKESQDYKNQVLHNNELLKKLTPGQIQLQRLNENGRVRTGINEQGDYQLNVFTVSAYADELNQILSCQQNYYPEITIEFINKFISSESGEVAGLVYRKRPYYHGPGNKANHSPYGRWVDYAKNGQPAENIFDKLIGTDIQGELRASSSSLSAQKFNFLNDLNNLRLPRENDRVTETEKESIISYLMEEEVTRFGANDLAKRLGFQSKEIKGWRVNKNDKPEVHSMKVYRDWRAIFKKNGIELNEVSCEVVDSIAKVITLNTELDGIINTLNLELPTLDEKLKEVICSNFKELRKKASNSSWHSFSLKTLNQMIPFMMANPMEQNTVLEELKLKVDLRNTYADCTKLPIKKITKDIYNPTVNKSVSRSLHVLNALIKQYGKDQISHVTIEMPRDKNEDDQKKTIKNIQKANEDRKKQSERFFLEQSGWSTNQFEAEMRKKGFAAKLGYYYEQEGRCAYSGEPIKAEYLLSNATEIDHVIPLSISLDDSMNNKVLVKAKANQEKGQRTPYQAYQDGANLGQTWDEYKSWVNNTYKKKHKRNILLETRDIFDPEVREKFIARNLNDTRYASRVVLNSVQSFFNKSETKVKVVTGSFTHTLRKKWGESLEKTRETHHHHAVDATLCAVVPFVRVDLYSYYYDPDGSKYMIDEETGEKIPYHVYKKMKPNERRSYIPKWEYFIGQLVPTLLYPKIKFAHQVDRKANRKVSDATIYSTRQVEEVVIKRGKEVKTEDTFILDKIKNIYTVEGWKEFEKYKDKTLMKKIDPKTFKILCDIADEYPKNEDVQDQSGNVKNVDRSPFERYCTANNVSGIRKYSKKGNGPYIRSLKYYNKKIGSHVNITRNEFGEKCETTKNKKKVILLSLNPWRMDVYYNETLDKFELLGIKYNHLKFENAEYGVPIDVYEKLKVIEKISDDSEFCFSLYRRDRVLIETDEGILEALFSSRTMNNANYFELKPIDKAKWDKTEDVPLFGKVSNGQFIKRLRPEMKITKIITDHLGNCHYVKKETLKNIIY</sequence>
<dbReference type="GO" id="GO:0004519">
    <property type="term" value="F:endonuclease activity"/>
    <property type="evidence" value="ECO:0007669"/>
    <property type="project" value="UniProtKB-UniRule"/>
</dbReference>
<evidence type="ECO:0000256" key="13">
    <source>
        <dbReference type="HAMAP-Rule" id="MF_01480"/>
    </source>
</evidence>
<dbReference type="InterPro" id="IPR028629">
    <property type="entry name" value="Cas9"/>
</dbReference>
<comment type="domain">
    <text evidence="13">Has 2 endonuclease domains. The discontinuous RuvC-like domain cleaves the target DNA noncomplementary to crRNA while the HNH nuclease domain cleaves the target DNA complementary to crRNA.</text>
</comment>
<proteinExistence type="inferred from homology"/>
<dbReference type="HAMAP" id="MF_01480">
    <property type="entry name" value="Cas9"/>
    <property type="match status" value="1"/>
</dbReference>
<evidence type="ECO:0000256" key="10">
    <source>
        <dbReference type="ARBA" id="ARBA00023125"/>
    </source>
</evidence>
<evidence type="ECO:0000256" key="12">
    <source>
        <dbReference type="ARBA" id="ARBA00046380"/>
    </source>
</evidence>
<dbReference type="SMR" id="A0AAW8U7P4"/>
<evidence type="ECO:0000256" key="1">
    <source>
        <dbReference type="ARBA" id="ARBA00001946"/>
    </source>
</evidence>
<evidence type="ECO:0000256" key="8">
    <source>
        <dbReference type="ARBA" id="ARBA00022884"/>
    </source>
</evidence>
<evidence type="ECO:0000256" key="6">
    <source>
        <dbReference type="ARBA" id="ARBA00022801"/>
    </source>
</evidence>
<feature type="domain" description="HNH Cas9-type" evidence="14">
    <location>
        <begin position="523"/>
        <end position="685"/>
    </location>
</feature>
<protein>
    <recommendedName>
        <fullName evidence="13">CRISPR-associated endonuclease Cas9</fullName>
        <ecNumber evidence="13">3.1.-.-</ecNumber>
    </recommendedName>
</protein>
<dbReference type="InterPro" id="IPR040555">
    <property type="entry name" value="Cas9_PI2"/>
</dbReference>
<evidence type="ECO:0000256" key="4">
    <source>
        <dbReference type="ARBA" id="ARBA00022723"/>
    </source>
</evidence>
<name>A0AAW8U7P4_9ENTE</name>
<keyword evidence="7" id="KW-0460">Magnesium</keyword>
<dbReference type="GO" id="GO:0046872">
    <property type="term" value="F:metal ion binding"/>
    <property type="evidence" value="ECO:0007669"/>
    <property type="project" value="UniProtKB-UniRule"/>
</dbReference>
<dbReference type="EC" id="3.1.-.-" evidence="13"/>
<dbReference type="Pfam" id="PF18541">
    <property type="entry name" value="RuvC_III"/>
    <property type="match status" value="1"/>
</dbReference>
<dbReference type="GO" id="GO:0043571">
    <property type="term" value="P:maintenance of CRISPR repeat elements"/>
    <property type="evidence" value="ECO:0007669"/>
    <property type="project" value="UniProtKB-UniRule"/>
</dbReference>
<comment type="caution">
    <text evidence="15">The sequence shown here is derived from an EMBL/GenBank/DDBJ whole genome shotgun (WGS) entry which is preliminary data.</text>
</comment>
<dbReference type="GO" id="GO:0003677">
    <property type="term" value="F:DNA binding"/>
    <property type="evidence" value="ECO:0007669"/>
    <property type="project" value="UniProtKB-UniRule"/>
</dbReference>
<keyword evidence="8 13" id="KW-0694">RNA-binding</keyword>
<dbReference type="RefSeq" id="WP_311985211.1">
    <property type="nucleotide sequence ID" value="NZ_JARQBZ010000010.1"/>
</dbReference>
<evidence type="ECO:0000256" key="11">
    <source>
        <dbReference type="ARBA" id="ARBA00023211"/>
    </source>
</evidence>
<comment type="similarity">
    <text evidence="13">Belongs to the CRISPR-associated Cas9 family.</text>
</comment>
<comment type="subunit">
    <text evidence="12 13">Monomer. Binds crRNA and tracrRNA.</text>
</comment>
<dbReference type="Pfam" id="PF18061">
    <property type="entry name" value="CRISPR_Cas9_WED"/>
    <property type="match status" value="1"/>
</dbReference>
<comment type="function">
    <text evidence="13">CRISPR (clustered regularly interspaced short palindromic repeat) is an adaptive immune system that provides protection against mobile genetic elements (viruses, transposable elements and conjugative plasmids). CRISPR clusters contain spacers, sequences complementary to antecedent mobile elements, and target invading nucleic acids. CRISPR clusters are transcribed and processed into CRISPR RNA (crRNA). In type II CRISPR systems correct processing of pre-crRNA requires a trans-encoded small RNA (tracrRNA), endogenous ribonuclease 3 (rnc) and this protein. The tracrRNA serves as a guide for ribonuclease 3-aided processing of pre-crRNA. Subsequently Cas9/crRNA/tracrRNA endonucleolytically cleaves linear or circular dsDNA target complementary to the spacer; Cas9 is inactive in the absence of the 2 guide RNAs (gRNA). Cas9 recognizes the protospacer adjacent motif (PAM) in the CRISPR repeat sequences to help distinguish self versus nonself, as targets within the bacterial CRISPR locus do not have PAMs. PAM recognition is also required for catalytic activity.</text>
</comment>
<reference evidence="15" key="1">
    <citation type="submission" date="2023-03" db="EMBL/GenBank/DDBJ databases">
        <authorList>
            <person name="Shen W."/>
            <person name="Cai J."/>
        </authorList>
    </citation>
    <scope>NUCLEOTIDE SEQUENCE</scope>
    <source>
        <strain evidence="15">P96-3</strain>
    </source>
</reference>
<keyword evidence="9 13" id="KW-0051">Antiviral defense</keyword>
<evidence type="ECO:0000259" key="14">
    <source>
        <dbReference type="PROSITE" id="PS51749"/>
    </source>
</evidence>
<comment type="caution">
    <text evidence="13">Lacks conserved residue(s) required for the propagation of feature annotation.</text>
</comment>
<dbReference type="InterPro" id="IPR036397">
    <property type="entry name" value="RNaseH_sf"/>
</dbReference>
<dbReference type="EMBL" id="JARQBZ010000010">
    <property type="protein sequence ID" value="MDT2833802.1"/>
    <property type="molecule type" value="Genomic_DNA"/>
</dbReference>
<evidence type="ECO:0000256" key="5">
    <source>
        <dbReference type="ARBA" id="ARBA00022759"/>
    </source>
</evidence>
<evidence type="ECO:0000313" key="16">
    <source>
        <dbReference type="Proteomes" id="UP001268577"/>
    </source>
</evidence>
<dbReference type="PROSITE" id="PS51749">
    <property type="entry name" value="HNH_CAS9"/>
    <property type="match status" value="1"/>
</dbReference>
<keyword evidence="11" id="KW-0464">Manganese</keyword>